<name>V8PAV9_OPHHA</name>
<dbReference type="EMBL" id="AZIM01000424">
    <property type="protein sequence ID" value="ETE71131.1"/>
    <property type="molecule type" value="Genomic_DNA"/>
</dbReference>
<evidence type="ECO:0000313" key="1">
    <source>
        <dbReference type="EMBL" id="ETE71131.1"/>
    </source>
</evidence>
<dbReference type="Proteomes" id="UP000018936">
    <property type="component" value="Unassembled WGS sequence"/>
</dbReference>
<sequence>MARVPLLNSNKAFLNGHVEDRSPLWTDGICKREREGGERHPRGFWSSCYEMHIVSLLTAHPSQTFRGCLSGGGGRTLLNVRQKLMYNQKCRLLSAGRPLAKSYYVAPIETALNFSDKREVGKKGRGEKKRG</sequence>
<evidence type="ECO:0000313" key="2">
    <source>
        <dbReference type="Proteomes" id="UP000018936"/>
    </source>
</evidence>
<accession>V8PAV9</accession>
<feature type="non-terminal residue" evidence="1">
    <location>
        <position position="1"/>
    </location>
</feature>
<keyword evidence="2" id="KW-1185">Reference proteome</keyword>
<gene>
    <name evidence="1" type="ORF">L345_03048</name>
</gene>
<organism evidence="1 2">
    <name type="scientific">Ophiophagus hannah</name>
    <name type="common">King cobra</name>
    <name type="synonym">Naja hannah</name>
    <dbReference type="NCBI Taxonomy" id="8665"/>
    <lineage>
        <taxon>Eukaryota</taxon>
        <taxon>Metazoa</taxon>
        <taxon>Chordata</taxon>
        <taxon>Craniata</taxon>
        <taxon>Vertebrata</taxon>
        <taxon>Euteleostomi</taxon>
        <taxon>Lepidosauria</taxon>
        <taxon>Squamata</taxon>
        <taxon>Bifurcata</taxon>
        <taxon>Unidentata</taxon>
        <taxon>Episquamata</taxon>
        <taxon>Toxicofera</taxon>
        <taxon>Serpentes</taxon>
        <taxon>Colubroidea</taxon>
        <taxon>Elapidae</taxon>
        <taxon>Elapinae</taxon>
        <taxon>Ophiophagus</taxon>
    </lineage>
</organism>
<reference evidence="1 2" key="1">
    <citation type="journal article" date="2013" name="Proc. Natl. Acad. Sci. U.S.A.">
        <title>The king cobra genome reveals dynamic gene evolution and adaptation in the snake venom system.</title>
        <authorList>
            <person name="Vonk F.J."/>
            <person name="Casewell N.R."/>
            <person name="Henkel C.V."/>
            <person name="Heimberg A.M."/>
            <person name="Jansen H.J."/>
            <person name="McCleary R.J."/>
            <person name="Kerkkamp H.M."/>
            <person name="Vos R.A."/>
            <person name="Guerreiro I."/>
            <person name="Calvete J.J."/>
            <person name="Wuster W."/>
            <person name="Woods A.E."/>
            <person name="Logan J.M."/>
            <person name="Harrison R.A."/>
            <person name="Castoe T.A."/>
            <person name="de Koning A.P."/>
            <person name="Pollock D.D."/>
            <person name="Yandell M."/>
            <person name="Calderon D."/>
            <person name="Renjifo C."/>
            <person name="Currier R.B."/>
            <person name="Salgado D."/>
            <person name="Pla D."/>
            <person name="Sanz L."/>
            <person name="Hyder A.S."/>
            <person name="Ribeiro J.M."/>
            <person name="Arntzen J.W."/>
            <person name="van den Thillart G.E."/>
            <person name="Boetzer M."/>
            <person name="Pirovano W."/>
            <person name="Dirks R.P."/>
            <person name="Spaink H.P."/>
            <person name="Duboule D."/>
            <person name="McGlinn E."/>
            <person name="Kini R.M."/>
            <person name="Richardson M.K."/>
        </authorList>
    </citation>
    <scope>NUCLEOTIDE SEQUENCE</scope>
    <source>
        <tissue evidence="1">Blood</tissue>
    </source>
</reference>
<proteinExistence type="predicted"/>
<protein>
    <submittedName>
        <fullName evidence="1">Uncharacterized protein</fullName>
    </submittedName>
</protein>
<comment type="caution">
    <text evidence="1">The sequence shown here is derived from an EMBL/GenBank/DDBJ whole genome shotgun (WGS) entry which is preliminary data.</text>
</comment>
<dbReference type="AlphaFoldDB" id="V8PAV9"/>